<dbReference type="AlphaFoldDB" id="B2W552"/>
<sequence length="566" mass="64553">MLASLNGLQASVAIFIFILIYYNLRKWQMSRKLKRLGARAPEIQSSWPFGIDFIYKYVVASANNQEISFFASCLASASYKDSSSTISSSGTKTSTSTIKGSCMTAQLNSGLSGRLVLTVDPSNIKTLVSEMSDYGKGERFHKVWKEFIGDSIFAIDGELWGKTRTKMKPIFFKENVVDTAIFEGHVAQLIDILDERGDRSESPDLLNVFLRYTFDVATDFLFSEATNCLKFPQLRVAEAFKYILQRQSDLDNMDEFSWLLSRTKFRQELKVLDDFVYPYIYKSLALTSDQLQSKLSSRDNLLDSLALHTRDAKFLRDQMITILVAGRDTTAVTLSFLFFELSRNPVVLETLKKEIVDKIGEGDAATTPSVKDLQEMKMLNAVIDETFRFYPPVPLNFRCALRDTTLPRGGGEDGMQPIGVLKGTKVLFSIMLVHKNPDLYPAIEGKRFHDPNKWIPARWLDADEGRKCWTPELWNFLPFHHGKRACPGQKFAQVEIAYTVARILQTYKTIKIMGWDQADSKGRDLECRVAVTMSPAEELNVRHKITYVFVEKRVKKDTKYYSTYVR</sequence>
<dbReference type="GO" id="GO:0020037">
    <property type="term" value="F:heme binding"/>
    <property type="evidence" value="ECO:0007669"/>
    <property type="project" value="InterPro"/>
</dbReference>
<dbReference type="CDD" id="cd11063">
    <property type="entry name" value="CYP52"/>
    <property type="match status" value="1"/>
</dbReference>
<evidence type="ECO:0000256" key="7">
    <source>
        <dbReference type="PIRSR" id="PIRSR602401-1"/>
    </source>
</evidence>
<dbReference type="Proteomes" id="UP000001471">
    <property type="component" value="Unassembled WGS sequence"/>
</dbReference>
<dbReference type="GeneID" id="6342994"/>
<dbReference type="EMBL" id="DS231618">
    <property type="protein sequence ID" value="EDU47659.1"/>
    <property type="molecule type" value="Genomic_DNA"/>
</dbReference>
<evidence type="ECO:0000313" key="10">
    <source>
        <dbReference type="EMBL" id="EDU47659.1"/>
    </source>
</evidence>
<keyword evidence="4 8" id="KW-0560">Oxidoreductase</keyword>
<comment type="cofactor">
    <cofactor evidence="1 7">
        <name>heme</name>
        <dbReference type="ChEBI" id="CHEBI:30413"/>
    </cofactor>
</comment>
<dbReference type="Pfam" id="PF00067">
    <property type="entry name" value="p450"/>
    <property type="match status" value="1"/>
</dbReference>
<dbReference type="InParanoid" id="B2W552"/>
<protein>
    <submittedName>
        <fullName evidence="10">Cytochrome P450 52A1</fullName>
    </submittedName>
</protein>
<dbReference type="InterPro" id="IPR017972">
    <property type="entry name" value="Cyt_P450_CS"/>
</dbReference>
<comment type="similarity">
    <text evidence="2 8">Belongs to the cytochrome P450 family.</text>
</comment>
<dbReference type="GO" id="GO:0016705">
    <property type="term" value="F:oxidoreductase activity, acting on paired donors, with incorporation or reduction of molecular oxygen"/>
    <property type="evidence" value="ECO:0007669"/>
    <property type="project" value="InterPro"/>
</dbReference>
<feature type="binding site" description="axial binding residue" evidence="7">
    <location>
        <position position="486"/>
    </location>
    <ligand>
        <name>heme</name>
        <dbReference type="ChEBI" id="CHEBI:30413"/>
    </ligand>
    <ligandPart>
        <name>Fe</name>
        <dbReference type="ChEBI" id="CHEBI:18248"/>
    </ligandPart>
</feature>
<dbReference type="OMA" id="NPGVVSM"/>
<evidence type="ECO:0000256" key="5">
    <source>
        <dbReference type="ARBA" id="ARBA00023004"/>
    </source>
</evidence>
<dbReference type="eggNOG" id="KOG0157">
    <property type="taxonomic scope" value="Eukaryota"/>
</dbReference>
<dbReference type="InterPro" id="IPR002401">
    <property type="entry name" value="Cyt_P450_E_grp-I"/>
</dbReference>
<dbReference type="HOGENOM" id="CLU_001570_27_0_1"/>
<dbReference type="GO" id="GO:0005506">
    <property type="term" value="F:iron ion binding"/>
    <property type="evidence" value="ECO:0007669"/>
    <property type="project" value="InterPro"/>
</dbReference>
<dbReference type="InterPro" id="IPR036396">
    <property type="entry name" value="Cyt_P450_sf"/>
</dbReference>
<keyword evidence="3 7" id="KW-0479">Metal-binding</keyword>
<reference evidence="11" key="1">
    <citation type="journal article" date="2013" name="G3 (Bethesda)">
        <title>Comparative genomics of a plant-pathogenic fungus, Pyrenophora tritici-repentis, reveals transduplication and the impact of repeat elements on pathogenicity and population divergence.</title>
        <authorList>
            <person name="Manning V.A."/>
            <person name="Pandelova I."/>
            <person name="Dhillon B."/>
            <person name="Wilhelm L.J."/>
            <person name="Goodwin S.B."/>
            <person name="Berlin A.M."/>
            <person name="Figueroa M."/>
            <person name="Freitag M."/>
            <person name="Hane J.K."/>
            <person name="Henrissat B."/>
            <person name="Holman W.H."/>
            <person name="Kodira C.D."/>
            <person name="Martin J."/>
            <person name="Oliver R.P."/>
            <person name="Robbertse B."/>
            <person name="Schackwitz W."/>
            <person name="Schwartz D.C."/>
            <person name="Spatafora J.W."/>
            <person name="Turgeon B.G."/>
            <person name="Yandava C."/>
            <person name="Young S."/>
            <person name="Zhou S."/>
            <person name="Zeng Q."/>
            <person name="Grigoriev I.V."/>
            <person name="Ma L.-J."/>
            <person name="Ciuffetti L.M."/>
        </authorList>
    </citation>
    <scope>NUCLEOTIDE SEQUENCE [LARGE SCALE GENOMIC DNA]</scope>
    <source>
        <strain evidence="11">Pt-1C-BFP</strain>
    </source>
</reference>
<dbReference type="PRINTS" id="PR00385">
    <property type="entry name" value="P450"/>
</dbReference>
<organism evidence="10 11">
    <name type="scientific">Pyrenophora tritici-repentis (strain Pt-1C-BFP)</name>
    <name type="common">Wheat tan spot fungus</name>
    <name type="synonym">Drechslera tritici-repentis</name>
    <dbReference type="NCBI Taxonomy" id="426418"/>
    <lineage>
        <taxon>Eukaryota</taxon>
        <taxon>Fungi</taxon>
        <taxon>Dikarya</taxon>
        <taxon>Ascomycota</taxon>
        <taxon>Pezizomycotina</taxon>
        <taxon>Dothideomycetes</taxon>
        <taxon>Pleosporomycetidae</taxon>
        <taxon>Pleosporales</taxon>
        <taxon>Pleosporineae</taxon>
        <taxon>Pleosporaceae</taxon>
        <taxon>Pyrenophora</taxon>
    </lineage>
</organism>
<gene>
    <name evidence="10" type="ORF">PTRG_04752</name>
</gene>
<dbReference type="InterPro" id="IPR001128">
    <property type="entry name" value="Cyt_P450"/>
</dbReference>
<keyword evidence="6 8" id="KW-0503">Monooxygenase</keyword>
<evidence type="ECO:0000313" key="11">
    <source>
        <dbReference type="Proteomes" id="UP000001471"/>
    </source>
</evidence>
<dbReference type="PANTHER" id="PTHR24287:SF5">
    <property type="entry name" value="P450, PUTATIVE (EUROFUNG)-RELATED"/>
    <property type="match status" value="1"/>
</dbReference>
<keyword evidence="9" id="KW-0472">Membrane</keyword>
<dbReference type="SUPFAM" id="SSF48264">
    <property type="entry name" value="Cytochrome P450"/>
    <property type="match status" value="1"/>
</dbReference>
<evidence type="ECO:0000256" key="1">
    <source>
        <dbReference type="ARBA" id="ARBA00001971"/>
    </source>
</evidence>
<proteinExistence type="inferred from homology"/>
<feature type="transmembrane region" description="Helical" evidence="9">
    <location>
        <begin position="6"/>
        <end position="24"/>
    </location>
</feature>
<evidence type="ECO:0000256" key="3">
    <source>
        <dbReference type="ARBA" id="ARBA00022723"/>
    </source>
</evidence>
<dbReference type="InterPro" id="IPR047146">
    <property type="entry name" value="Cyt_P450_E_CYP52_fungi"/>
</dbReference>
<dbReference type="OrthoDB" id="1470350at2759"/>
<accession>B2W552</accession>
<evidence type="ECO:0000256" key="8">
    <source>
        <dbReference type="RuleBase" id="RU000461"/>
    </source>
</evidence>
<evidence type="ECO:0000256" key="2">
    <source>
        <dbReference type="ARBA" id="ARBA00010617"/>
    </source>
</evidence>
<keyword evidence="7 8" id="KW-0349">Heme</keyword>
<dbReference type="Gene3D" id="1.10.630.10">
    <property type="entry name" value="Cytochrome P450"/>
    <property type="match status" value="1"/>
</dbReference>
<name>B2W552_PYRTR</name>
<keyword evidence="9" id="KW-0812">Transmembrane</keyword>
<dbReference type="STRING" id="426418.B2W552"/>
<evidence type="ECO:0000256" key="6">
    <source>
        <dbReference type="ARBA" id="ARBA00023033"/>
    </source>
</evidence>
<dbReference type="GO" id="GO:0004497">
    <property type="term" value="F:monooxygenase activity"/>
    <property type="evidence" value="ECO:0007669"/>
    <property type="project" value="UniProtKB-KW"/>
</dbReference>
<keyword evidence="9" id="KW-1133">Transmembrane helix</keyword>
<dbReference type="PRINTS" id="PR00463">
    <property type="entry name" value="EP450I"/>
</dbReference>
<keyword evidence="5 7" id="KW-0408">Iron</keyword>
<evidence type="ECO:0000256" key="4">
    <source>
        <dbReference type="ARBA" id="ARBA00023002"/>
    </source>
</evidence>
<dbReference type="KEGG" id="ptrr:6342994"/>
<evidence type="ECO:0000256" key="9">
    <source>
        <dbReference type="SAM" id="Phobius"/>
    </source>
</evidence>
<dbReference type="PROSITE" id="PS00086">
    <property type="entry name" value="CYTOCHROME_P450"/>
    <property type="match status" value="1"/>
</dbReference>
<dbReference type="PANTHER" id="PTHR24287">
    <property type="entry name" value="P450, PUTATIVE (EUROFUNG)-RELATED"/>
    <property type="match status" value="1"/>
</dbReference>